<evidence type="ECO:0000256" key="1">
    <source>
        <dbReference type="SAM" id="MobiDB-lite"/>
    </source>
</evidence>
<name>A0AAP5F0W4_9BURK</name>
<evidence type="ECO:0000313" key="6">
    <source>
        <dbReference type="Proteomes" id="UP001242288"/>
    </source>
</evidence>
<comment type="caution">
    <text evidence="4">The sequence shown here is derived from an EMBL/GenBank/DDBJ whole genome shotgun (WGS) entry which is preliminary data.</text>
</comment>
<feature type="transmembrane region" description="Helical" evidence="2">
    <location>
        <begin position="28"/>
        <end position="48"/>
    </location>
</feature>
<keyword evidence="2" id="KW-0812">Transmembrane</keyword>
<protein>
    <submittedName>
        <fullName evidence="4">Uncharacterized protein</fullName>
    </submittedName>
</protein>
<accession>A0AAP5F0W4</accession>
<sequence length="214" mass="22865">MYDKTKQTHHQIRDTHDGRSPRGPVRVVAIKVCTASVFSGLFAIFGIASASAEDLLNVFSHAVVDGTASAPLPDIPTFQNAIRIVQQRTGSDAPLAIYAERITRFQNQPRCGRVVFMIGQPATHKAWKDMGGQLNICEDGGPPLRMCPGKPDVLLPVDAMCPGGTRPVDTPEVTAAIQQAVAQGSLTPDAFAARERALRPASDAFATQGKGVHQ</sequence>
<feature type="region of interest" description="Disordered" evidence="1">
    <location>
        <begin position="1"/>
        <end position="21"/>
    </location>
</feature>
<dbReference type="AlphaFoldDB" id="A0AAP5F0W4"/>
<evidence type="ECO:0000313" key="3">
    <source>
        <dbReference type="EMBL" id="MCX4151023.1"/>
    </source>
</evidence>
<keyword evidence="2" id="KW-0472">Membrane</keyword>
<dbReference type="RefSeq" id="WP_266241785.1">
    <property type="nucleotide sequence ID" value="NZ_JAMXWF010000048.1"/>
</dbReference>
<evidence type="ECO:0000313" key="4">
    <source>
        <dbReference type="EMBL" id="MDQ6412837.1"/>
    </source>
</evidence>
<feature type="compositionally biased region" description="Basic and acidic residues" evidence="1">
    <location>
        <begin position="1"/>
        <end position="20"/>
    </location>
</feature>
<proteinExistence type="predicted"/>
<reference evidence="4" key="1">
    <citation type="submission" date="2022-06" db="EMBL/GenBank/DDBJ databases">
        <title>PHB producers.</title>
        <authorList>
            <person name="Besaury L."/>
        </authorList>
    </citation>
    <scope>NUCLEOTIDE SEQUENCE</scope>
    <source>
        <strain evidence="4 5">SEWS6</strain>
    </source>
</reference>
<evidence type="ECO:0000313" key="5">
    <source>
        <dbReference type="Proteomes" id="UP001209412"/>
    </source>
</evidence>
<organism evidence="4 6">
    <name type="scientific">Paraburkholderia madseniana</name>
    <dbReference type="NCBI Taxonomy" id="2599607"/>
    <lineage>
        <taxon>Bacteria</taxon>
        <taxon>Pseudomonadati</taxon>
        <taxon>Pseudomonadota</taxon>
        <taxon>Betaproteobacteria</taxon>
        <taxon>Burkholderiales</taxon>
        <taxon>Burkholderiaceae</taxon>
        <taxon>Paraburkholderia</taxon>
    </lineage>
</organism>
<evidence type="ECO:0000256" key="2">
    <source>
        <dbReference type="SAM" id="Phobius"/>
    </source>
</evidence>
<dbReference type="EMBL" id="JAPKHW010000048">
    <property type="protein sequence ID" value="MCX4151023.1"/>
    <property type="molecule type" value="Genomic_DNA"/>
</dbReference>
<keyword evidence="2" id="KW-1133">Transmembrane helix</keyword>
<dbReference type="EMBL" id="JAMXWF010000048">
    <property type="protein sequence ID" value="MDQ6412837.1"/>
    <property type="molecule type" value="Genomic_DNA"/>
</dbReference>
<keyword evidence="5" id="KW-1185">Reference proteome</keyword>
<dbReference type="Proteomes" id="UP001209412">
    <property type="component" value="Unassembled WGS sequence"/>
</dbReference>
<dbReference type="Proteomes" id="UP001242288">
    <property type="component" value="Unassembled WGS sequence"/>
</dbReference>
<gene>
    <name evidence="4" type="ORF">NIE36_37570</name>
    <name evidence="3" type="ORF">OSB80_37660</name>
</gene>